<dbReference type="Gene3D" id="3.40.50.720">
    <property type="entry name" value="NAD(P)-binding Rossmann-like Domain"/>
    <property type="match status" value="2"/>
</dbReference>
<gene>
    <name evidence="3" type="primary">ghrB_41</name>
    <name evidence="3" type="ORF">SDC9_208227</name>
</gene>
<dbReference type="GO" id="GO:0051287">
    <property type="term" value="F:NAD binding"/>
    <property type="evidence" value="ECO:0007669"/>
    <property type="project" value="InterPro"/>
</dbReference>
<sequence length="154" mass="17334">MNRTQKEEFWDWGLAEVYPLCDLEKAVAGCRFVILALPLNRETENIIGEPFFRSMERDAFFINVARGGVVVRESFERALENGWIAGAGLDVFWKEPPDATDPLLHHPNVTVTPHVGGVTDASLSGVLNFILQNIARLDRGEKPLSCLNERQLDR</sequence>
<evidence type="ECO:0000256" key="1">
    <source>
        <dbReference type="ARBA" id="ARBA00023002"/>
    </source>
</evidence>
<comment type="caution">
    <text evidence="3">The sequence shown here is derived from an EMBL/GenBank/DDBJ whole genome shotgun (WGS) entry which is preliminary data.</text>
</comment>
<keyword evidence="1 3" id="KW-0560">Oxidoreductase</keyword>
<dbReference type="InterPro" id="IPR050223">
    <property type="entry name" value="D-isomer_2-hydroxyacid_DH"/>
</dbReference>
<feature type="domain" description="D-isomer specific 2-hydroxyacid dehydrogenase NAD-binding" evidence="2">
    <location>
        <begin position="18"/>
        <end position="116"/>
    </location>
</feature>
<accession>A0A645JCM7</accession>
<dbReference type="PANTHER" id="PTHR10996:SF283">
    <property type="entry name" value="GLYOXYLATE_HYDROXYPYRUVATE REDUCTASE B"/>
    <property type="match status" value="1"/>
</dbReference>
<reference evidence="3" key="1">
    <citation type="submission" date="2019-08" db="EMBL/GenBank/DDBJ databases">
        <authorList>
            <person name="Kucharzyk K."/>
            <person name="Murdoch R.W."/>
            <person name="Higgins S."/>
            <person name="Loffler F."/>
        </authorList>
    </citation>
    <scope>NUCLEOTIDE SEQUENCE</scope>
</reference>
<dbReference type="InterPro" id="IPR006140">
    <property type="entry name" value="D-isomer_DH_NAD-bd"/>
</dbReference>
<name>A0A645JCM7_9ZZZZ</name>
<dbReference type="Pfam" id="PF02826">
    <property type="entry name" value="2-Hacid_dh_C"/>
    <property type="match status" value="1"/>
</dbReference>
<dbReference type="EC" id="1.1.1.79" evidence="3"/>
<evidence type="ECO:0000259" key="2">
    <source>
        <dbReference type="Pfam" id="PF02826"/>
    </source>
</evidence>
<protein>
    <submittedName>
        <fullName evidence="3">Glyoxylate/hydroxypyruvate reductase B</fullName>
        <ecNumber evidence="3">1.1.1.79</ecNumber>
    </submittedName>
</protein>
<dbReference type="EMBL" id="VSSQ01135842">
    <property type="protein sequence ID" value="MPN60499.1"/>
    <property type="molecule type" value="Genomic_DNA"/>
</dbReference>
<dbReference type="SUPFAM" id="SSF51735">
    <property type="entry name" value="NAD(P)-binding Rossmann-fold domains"/>
    <property type="match status" value="1"/>
</dbReference>
<organism evidence="3">
    <name type="scientific">bioreactor metagenome</name>
    <dbReference type="NCBI Taxonomy" id="1076179"/>
    <lineage>
        <taxon>unclassified sequences</taxon>
        <taxon>metagenomes</taxon>
        <taxon>ecological metagenomes</taxon>
    </lineage>
</organism>
<dbReference type="AlphaFoldDB" id="A0A645JCM7"/>
<dbReference type="GO" id="GO:0016618">
    <property type="term" value="F:hydroxypyruvate reductase [NAD(P)H] activity"/>
    <property type="evidence" value="ECO:0007669"/>
    <property type="project" value="TreeGrafter"/>
</dbReference>
<dbReference type="GO" id="GO:0030267">
    <property type="term" value="F:glyoxylate reductase (NADPH) activity"/>
    <property type="evidence" value="ECO:0007669"/>
    <property type="project" value="UniProtKB-EC"/>
</dbReference>
<evidence type="ECO:0000313" key="3">
    <source>
        <dbReference type="EMBL" id="MPN60499.1"/>
    </source>
</evidence>
<keyword evidence="3" id="KW-0670">Pyruvate</keyword>
<dbReference type="PANTHER" id="PTHR10996">
    <property type="entry name" value="2-HYDROXYACID DEHYDROGENASE-RELATED"/>
    <property type="match status" value="1"/>
</dbReference>
<dbReference type="GO" id="GO:0005829">
    <property type="term" value="C:cytosol"/>
    <property type="evidence" value="ECO:0007669"/>
    <property type="project" value="TreeGrafter"/>
</dbReference>
<proteinExistence type="predicted"/>
<dbReference type="InterPro" id="IPR036291">
    <property type="entry name" value="NAD(P)-bd_dom_sf"/>
</dbReference>